<feature type="compositionally biased region" description="Polar residues" evidence="2">
    <location>
        <begin position="154"/>
        <end position="165"/>
    </location>
</feature>
<reference evidence="4" key="1">
    <citation type="journal article" date="2021" name="Sci. Rep.">
        <title>Diploid genomic architecture of Nitzschia inconspicua, an elite biomass production diatom.</title>
        <authorList>
            <person name="Oliver A."/>
            <person name="Podell S."/>
            <person name="Pinowska A."/>
            <person name="Traller J.C."/>
            <person name="Smith S.R."/>
            <person name="McClure R."/>
            <person name="Beliaev A."/>
            <person name="Bohutskyi P."/>
            <person name="Hill E.A."/>
            <person name="Rabines A."/>
            <person name="Zheng H."/>
            <person name="Allen L.Z."/>
            <person name="Kuo A."/>
            <person name="Grigoriev I.V."/>
            <person name="Allen A.E."/>
            <person name="Hazlebeck D."/>
            <person name="Allen E.E."/>
        </authorList>
    </citation>
    <scope>NUCLEOTIDE SEQUENCE</scope>
    <source>
        <strain evidence="4">Hildebrandi</strain>
    </source>
</reference>
<evidence type="ECO:0000313" key="5">
    <source>
        <dbReference type="Proteomes" id="UP000693970"/>
    </source>
</evidence>
<comment type="caution">
    <text evidence="4">The sequence shown here is derived from an EMBL/GenBank/DDBJ whole genome shotgun (WGS) entry which is preliminary data.</text>
</comment>
<dbReference type="InterPro" id="IPR037898">
    <property type="entry name" value="NudC_fam"/>
</dbReference>
<feature type="region of interest" description="Disordered" evidence="2">
    <location>
        <begin position="1"/>
        <end position="22"/>
    </location>
</feature>
<dbReference type="InterPro" id="IPR007052">
    <property type="entry name" value="CS_dom"/>
</dbReference>
<dbReference type="PANTHER" id="PTHR12356">
    <property type="entry name" value="NUCLEAR MOVEMENT PROTEIN NUDC"/>
    <property type="match status" value="1"/>
</dbReference>
<feature type="compositionally biased region" description="Basic and acidic residues" evidence="2">
    <location>
        <begin position="170"/>
        <end position="186"/>
    </location>
</feature>
<feature type="domain" description="CS" evidence="3">
    <location>
        <begin position="211"/>
        <end position="306"/>
    </location>
</feature>
<dbReference type="InterPro" id="IPR025934">
    <property type="entry name" value="NudC_N_dom"/>
</dbReference>
<reference evidence="4" key="2">
    <citation type="submission" date="2021-04" db="EMBL/GenBank/DDBJ databases">
        <authorList>
            <person name="Podell S."/>
        </authorList>
    </citation>
    <scope>NUCLEOTIDE SEQUENCE</scope>
    <source>
        <strain evidence="4">Hildebrandi</strain>
    </source>
</reference>
<feature type="compositionally biased region" description="Polar residues" evidence="2">
    <location>
        <begin position="1"/>
        <end position="13"/>
    </location>
</feature>
<dbReference type="OrthoDB" id="416217at2759"/>
<proteinExistence type="predicted"/>
<dbReference type="GO" id="GO:0051082">
    <property type="term" value="F:unfolded protein binding"/>
    <property type="evidence" value="ECO:0007669"/>
    <property type="project" value="TreeGrafter"/>
</dbReference>
<organism evidence="4 5">
    <name type="scientific">Nitzschia inconspicua</name>
    <dbReference type="NCBI Taxonomy" id="303405"/>
    <lineage>
        <taxon>Eukaryota</taxon>
        <taxon>Sar</taxon>
        <taxon>Stramenopiles</taxon>
        <taxon>Ochrophyta</taxon>
        <taxon>Bacillariophyta</taxon>
        <taxon>Bacillariophyceae</taxon>
        <taxon>Bacillariophycidae</taxon>
        <taxon>Bacillariales</taxon>
        <taxon>Bacillariaceae</taxon>
        <taxon>Nitzschia</taxon>
    </lineage>
</organism>
<dbReference type="GO" id="GO:0006457">
    <property type="term" value="P:protein folding"/>
    <property type="evidence" value="ECO:0007669"/>
    <property type="project" value="TreeGrafter"/>
</dbReference>
<dbReference type="AlphaFoldDB" id="A0A9K3PRJ7"/>
<keyword evidence="5" id="KW-1185">Reference proteome</keyword>
<dbReference type="PANTHER" id="PTHR12356:SF17">
    <property type="entry name" value="CS DOMAIN-CONTAINING PROTEIN"/>
    <property type="match status" value="1"/>
</dbReference>
<dbReference type="PROSITE" id="PS51203">
    <property type="entry name" value="CS"/>
    <property type="match status" value="1"/>
</dbReference>
<keyword evidence="1" id="KW-0597">Phosphoprotein</keyword>
<evidence type="ECO:0000256" key="2">
    <source>
        <dbReference type="SAM" id="MobiDB-lite"/>
    </source>
</evidence>
<dbReference type="Pfam" id="PF14050">
    <property type="entry name" value="Nudc_N"/>
    <property type="match status" value="1"/>
</dbReference>
<dbReference type="Proteomes" id="UP000693970">
    <property type="component" value="Unassembled WGS sequence"/>
</dbReference>
<dbReference type="GO" id="GO:0005737">
    <property type="term" value="C:cytoplasm"/>
    <property type="evidence" value="ECO:0007669"/>
    <property type="project" value="TreeGrafter"/>
</dbReference>
<name>A0A9K3PRJ7_9STRA</name>
<evidence type="ECO:0000256" key="1">
    <source>
        <dbReference type="ARBA" id="ARBA00022553"/>
    </source>
</evidence>
<evidence type="ECO:0000313" key="4">
    <source>
        <dbReference type="EMBL" id="KAG7354689.1"/>
    </source>
</evidence>
<gene>
    <name evidence="4" type="ORF">IV203_004045</name>
</gene>
<protein>
    <submittedName>
        <fullName evidence="4">HSP20-like chaperone</fullName>
    </submittedName>
</protein>
<evidence type="ECO:0000259" key="3">
    <source>
        <dbReference type="PROSITE" id="PS51203"/>
    </source>
</evidence>
<feature type="region of interest" description="Disordered" evidence="2">
    <location>
        <begin position="110"/>
        <end position="211"/>
    </location>
</feature>
<dbReference type="CDD" id="cd06467">
    <property type="entry name" value="p23_NUDC_like"/>
    <property type="match status" value="1"/>
</dbReference>
<dbReference type="Pfam" id="PF04969">
    <property type="entry name" value="CS"/>
    <property type="match status" value="1"/>
</dbReference>
<dbReference type="EMBL" id="JAGRRH010000016">
    <property type="protein sequence ID" value="KAG7354689.1"/>
    <property type="molecule type" value="Genomic_DNA"/>
</dbReference>
<feature type="compositionally biased region" description="Low complexity" evidence="2">
    <location>
        <begin position="110"/>
        <end position="153"/>
    </location>
</feature>
<accession>A0A9K3PRJ7</accession>
<sequence>MSLPIPSTSNAGNSAPPKLDPRQTQAMDAPLIALTQQCNGDLRQLLFAFFSFLNRRTDFYLVPHPDDVQEGVATTMGFAEGDAEKLLLAAFRQFPLRRIPKGVAARKAGVAKSPASAPSAPKTDQTTSNANTATDKTTTTTTTTTSPSSFTKSEANSTPESSTDAGSIADDPKKKQDVSSSDRDPVELLPSNMKGVEYNGDGLQIPVGNGGSTPRYKWTQTLEETTVLIGIPNNLRGKDFDVSLTASKISVKSIKPLLPGQSTPHVFVEGTLVEKIRPAESTWTVEGGVMILTLDKLQKKFWSTVVEGDEQIDTELVDSRRHISDYDEATQAQLRKIIFDQTQYHKGLPSSDEILGKPSVIPPLPAGVEYIDKKKLDEVEKKK</sequence>